<dbReference type="Proteomes" id="UP000032361">
    <property type="component" value="Unassembled WGS sequence"/>
</dbReference>
<keyword evidence="4" id="KW-0808">Transferase</keyword>
<dbReference type="OrthoDB" id="9767435at2"/>
<protein>
    <recommendedName>
        <fullName evidence="2">histidine kinase</fullName>
        <ecNumber evidence="2">2.7.13.3</ecNumber>
    </recommendedName>
</protein>
<comment type="caution">
    <text evidence="12">The sequence shown here is derived from an EMBL/GenBank/DDBJ whole genome shotgun (WGS) entry which is preliminary data.</text>
</comment>
<dbReference type="PANTHER" id="PTHR41523:SF8">
    <property type="entry name" value="ETHYLENE RESPONSE SENSOR PROTEIN"/>
    <property type="match status" value="1"/>
</dbReference>
<evidence type="ECO:0000256" key="5">
    <source>
        <dbReference type="ARBA" id="ARBA00022741"/>
    </source>
</evidence>
<feature type="chain" id="PRO_5002325065" description="histidine kinase" evidence="10">
    <location>
        <begin position="20"/>
        <end position="642"/>
    </location>
</feature>
<reference evidence="12 13" key="1">
    <citation type="journal article" date="2015" name="Antonie Van Leeuwenhoek">
        <title>Tamlana nanhaiensis sp. nov., isolated from surface seawater collected from the South China Sea.</title>
        <authorList>
            <person name="Liu X."/>
            <person name="Lai Q."/>
            <person name="Du Y."/>
            <person name="Li G."/>
            <person name="Sun F."/>
            <person name="Shao Z."/>
        </authorList>
    </citation>
    <scope>NUCLEOTIDE SEQUENCE [LARGE SCALE GENOMIC DNA]</scope>
    <source>
        <strain evidence="12 13">FHC16</strain>
    </source>
</reference>
<dbReference type="InterPro" id="IPR011495">
    <property type="entry name" value="Sig_transdc_His_kin_sub2_dim/P"/>
</dbReference>
<dbReference type="InterPro" id="IPR003594">
    <property type="entry name" value="HATPase_dom"/>
</dbReference>
<evidence type="ECO:0000256" key="4">
    <source>
        <dbReference type="ARBA" id="ARBA00022679"/>
    </source>
</evidence>
<keyword evidence="6" id="KW-0418">Kinase</keyword>
<dbReference type="EC" id="2.7.13.3" evidence="2"/>
<dbReference type="Pfam" id="PF13424">
    <property type="entry name" value="TPR_12"/>
    <property type="match status" value="2"/>
</dbReference>
<dbReference type="SMART" id="SM00387">
    <property type="entry name" value="HATPase_c"/>
    <property type="match status" value="1"/>
</dbReference>
<keyword evidence="3" id="KW-0597">Phosphoprotein</keyword>
<evidence type="ECO:0000256" key="8">
    <source>
        <dbReference type="PROSITE-ProRule" id="PRU00339"/>
    </source>
</evidence>
<dbReference type="Pfam" id="PF13181">
    <property type="entry name" value="TPR_8"/>
    <property type="match status" value="1"/>
</dbReference>
<keyword evidence="13" id="KW-1185">Reference proteome</keyword>
<dbReference type="GO" id="GO:0005524">
    <property type="term" value="F:ATP binding"/>
    <property type="evidence" value="ECO:0007669"/>
    <property type="project" value="UniProtKB-KW"/>
</dbReference>
<keyword evidence="9" id="KW-0472">Membrane</keyword>
<sequence>MAIFLRLCLLFLFSTCVFAQDAKPDAYQDSLQTIINGNSIKSEKEEALFLLGEYVVQRDPELAERTANTLKQDYIDKDDADKHQRNNYILAASHRWQGDYKTALDYYQKIHDVALKTKDSLNIARSAHFIGSLNSFLGNNVISQNHLLEAASIYEKIGSPTQKASINNVLAGFYWNIDQLEKGKDKYLLALEQFETLNDSAGMASTHANLGMLFTELNDFEKAETHLMQQKALNKVFPTLREMGFHHDFLGVLRQKQGRLQEAYQEHLKALQIRENLSSTYNLCESKLNMGEVLIKLGRYPEAISHLKTVFEFDEHQSLYQQQAAYELLSQAYEKSGRFKEALQSFKDYTTLSDSIYSKESIEIIAEKDAKYEKQKTDAEIALLSKEKEVSEAMLSRSRIIITASLIGVLVLLIAAIAFYKMYAKNKQKNKIITKALSDRELLLHETHHRVKNNLQMISSLLNLQSKYVTDAKALEVLQNGRNRVQSMAILHKSLYSGEDLNMVNIQEYFSGLVKSIFNSYNKSEHDIKTTVKAKNLVLDLEEVIPLGLIVNELVTNSLKHAFPETIIPQPEINVEMIETDTLYKLLVSDNGIGGKKSKGEKEQEASFGQRLLKSLTQKLKAKITTTNKNGTEVSIEIPKKA</sequence>
<keyword evidence="7" id="KW-0067">ATP-binding</keyword>
<feature type="domain" description="Histidine kinase/HSP90-like ATPase" evidence="11">
    <location>
        <begin position="542"/>
        <end position="642"/>
    </location>
</feature>
<evidence type="ECO:0000256" key="7">
    <source>
        <dbReference type="ARBA" id="ARBA00022840"/>
    </source>
</evidence>
<name>A0A0D7VYG1_9FLAO</name>
<keyword evidence="9" id="KW-1133">Transmembrane helix</keyword>
<dbReference type="SUPFAM" id="SSF55874">
    <property type="entry name" value="ATPase domain of HSP90 chaperone/DNA topoisomerase II/histidine kinase"/>
    <property type="match status" value="1"/>
</dbReference>
<dbReference type="InterPro" id="IPR019734">
    <property type="entry name" value="TPR_rpt"/>
</dbReference>
<dbReference type="PANTHER" id="PTHR41523">
    <property type="entry name" value="TWO-COMPONENT SYSTEM SENSOR PROTEIN"/>
    <property type="match status" value="1"/>
</dbReference>
<dbReference type="AlphaFoldDB" id="A0A0D7VYG1"/>
<dbReference type="Pfam" id="PF07568">
    <property type="entry name" value="HisKA_2"/>
    <property type="match status" value="1"/>
</dbReference>
<dbReference type="EMBL" id="JTDV01000013">
    <property type="protein sequence ID" value="KJD31814.1"/>
    <property type="molecule type" value="Genomic_DNA"/>
</dbReference>
<proteinExistence type="predicted"/>
<keyword evidence="5" id="KW-0547">Nucleotide-binding</keyword>
<dbReference type="InterPro" id="IPR011990">
    <property type="entry name" value="TPR-like_helical_dom_sf"/>
</dbReference>
<evidence type="ECO:0000313" key="13">
    <source>
        <dbReference type="Proteomes" id="UP000032361"/>
    </source>
</evidence>
<evidence type="ECO:0000313" key="12">
    <source>
        <dbReference type="EMBL" id="KJD31814.1"/>
    </source>
</evidence>
<dbReference type="Gene3D" id="3.30.450.20">
    <property type="entry name" value="PAS domain"/>
    <property type="match status" value="1"/>
</dbReference>
<dbReference type="PROSITE" id="PS50005">
    <property type="entry name" value="TPR"/>
    <property type="match status" value="1"/>
</dbReference>
<evidence type="ECO:0000259" key="11">
    <source>
        <dbReference type="SMART" id="SM00387"/>
    </source>
</evidence>
<keyword evidence="8" id="KW-0802">TPR repeat</keyword>
<feature type="repeat" description="TPR" evidence="8">
    <location>
        <begin position="284"/>
        <end position="317"/>
    </location>
</feature>
<keyword evidence="10" id="KW-0732">Signal</keyword>
<dbReference type="SMART" id="SM00028">
    <property type="entry name" value="TPR"/>
    <property type="match status" value="5"/>
</dbReference>
<dbReference type="RefSeq" id="WP_044627135.1">
    <property type="nucleotide sequence ID" value="NZ_JTDV01000013.1"/>
</dbReference>
<dbReference type="PATRIC" id="fig|1382798.3.peg.1320"/>
<organism evidence="12 13">
    <name type="scientific">Neotamlana nanhaiensis</name>
    <dbReference type="NCBI Taxonomy" id="1382798"/>
    <lineage>
        <taxon>Bacteria</taxon>
        <taxon>Pseudomonadati</taxon>
        <taxon>Bacteroidota</taxon>
        <taxon>Flavobacteriia</taxon>
        <taxon>Flavobacteriales</taxon>
        <taxon>Flavobacteriaceae</taxon>
        <taxon>Neotamlana</taxon>
    </lineage>
</organism>
<feature type="transmembrane region" description="Helical" evidence="9">
    <location>
        <begin position="400"/>
        <end position="420"/>
    </location>
</feature>
<keyword evidence="9" id="KW-0812">Transmembrane</keyword>
<comment type="catalytic activity">
    <reaction evidence="1">
        <text>ATP + protein L-histidine = ADP + protein N-phospho-L-histidine.</text>
        <dbReference type="EC" id="2.7.13.3"/>
    </reaction>
</comment>
<gene>
    <name evidence="12" type="ORF">PK35_13790</name>
</gene>
<evidence type="ECO:0000256" key="3">
    <source>
        <dbReference type="ARBA" id="ARBA00022553"/>
    </source>
</evidence>
<evidence type="ECO:0000256" key="2">
    <source>
        <dbReference type="ARBA" id="ARBA00012438"/>
    </source>
</evidence>
<evidence type="ECO:0000256" key="6">
    <source>
        <dbReference type="ARBA" id="ARBA00022777"/>
    </source>
</evidence>
<dbReference type="SUPFAM" id="SSF48452">
    <property type="entry name" value="TPR-like"/>
    <property type="match status" value="2"/>
</dbReference>
<dbReference type="STRING" id="1382798.PK35_13790"/>
<dbReference type="InterPro" id="IPR036890">
    <property type="entry name" value="HATPase_C_sf"/>
</dbReference>
<evidence type="ECO:0000256" key="1">
    <source>
        <dbReference type="ARBA" id="ARBA00000085"/>
    </source>
</evidence>
<feature type="signal peptide" evidence="10">
    <location>
        <begin position="1"/>
        <end position="19"/>
    </location>
</feature>
<dbReference type="GO" id="GO:0004673">
    <property type="term" value="F:protein histidine kinase activity"/>
    <property type="evidence" value="ECO:0007669"/>
    <property type="project" value="UniProtKB-EC"/>
</dbReference>
<dbReference type="Pfam" id="PF02518">
    <property type="entry name" value="HATPase_c"/>
    <property type="match status" value="1"/>
</dbReference>
<evidence type="ECO:0000256" key="9">
    <source>
        <dbReference type="SAM" id="Phobius"/>
    </source>
</evidence>
<dbReference type="Gene3D" id="3.30.565.10">
    <property type="entry name" value="Histidine kinase-like ATPase, C-terminal domain"/>
    <property type="match status" value="1"/>
</dbReference>
<evidence type="ECO:0000256" key="10">
    <source>
        <dbReference type="SAM" id="SignalP"/>
    </source>
</evidence>
<dbReference type="Gene3D" id="1.25.40.10">
    <property type="entry name" value="Tetratricopeptide repeat domain"/>
    <property type="match status" value="2"/>
</dbReference>
<accession>A0A0D7VYG1</accession>